<dbReference type="InterPro" id="IPR006597">
    <property type="entry name" value="Sel1-like"/>
</dbReference>
<feature type="domain" description="J" evidence="5">
    <location>
        <begin position="291"/>
        <end position="354"/>
    </location>
</feature>
<dbReference type="Gene3D" id="1.25.40.10">
    <property type="entry name" value="Tetratricopeptide repeat domain"/>
    <property type="match status" value="1"/>
</dbReference>
<proteinExistence type="predicted"/>
<dbReference type="PROSITE" id="PS50076">
    <property type="entry name" value="DNAJ_2"/>
    <property type="match status" value="1"/>
</dbReference>
<evidence type="ECO:0000259" key="5">
    <source>
        <dbReference type="PROSITE" id="PS50076"/>
    </source>
</evidence>
<accession>A0A9X3CJQ8</accession>
<comment type="caution">
    <text evidence="6">The sequence shown here is derived from an EMBL/GenBank/DDBJ whole genome shotgun (WGS) entry which is preliminary data.</text>
</comment>
<dbReference type="AlphaFoldDB" id="A0A9X3CJQ8"/>
<dbReference type="PANTHER" id="PTHR45011:SF1">
    <property type="entry name" value="DAP3-BINDING CELL DEATH ENHANCER 1"/>
    <property type="match status" value="1"/>
</dbReference>
<evidence type="ECO:0000256" key="3">
    <source>
        <dbReference type="SAM" id="Phobius"/>
    </source>
</evidence>
<dbReference type="Pfam" id="PF08238">
    <property type="entry name" value="Sel1"/>
    <property type="match status" value="3"/>
</dbReference>
<dbReference type="SMART" id="SM00671">
    <property type="entry name" value="SEL1"/>
    <property type="match status" value="3"/>
</dbReference>
<organism evidence="6 7">
    <name type="scientific">Vibrio qingdaonensis</name>
    <dbReference type="NCBI Taxonomy" id="2829491"/>
    <lineage>
        <taxon>Bacteria</taxon>
        <taxon>Pseudomonadati</taxon>
        <taxon>Pseudomonadota</taxon>
        <taxon>Gammaproteobacteria</taxon>
        <taxon>Vibrionales</taxon>
        <taxon>Vibrionaceae</taxon>
        <taxon>Vibrio</taxon>
    </lineage>
</organism>
<dbReference type="InterPro" id="IPR001623">
    <property type="entry name" value="DnaJ_domain"/>
</dbReference>
<feature type="signal peptide" evidence="4">
    <location>
        <begin position="1"/>
        <end position="30"/>
    </location>
</feature>
<dbReference type="RefSeq" id="WP_265673151.1">
    <property type="nucleotide sequence ID" value="NZ_JAKRRY010000001.1"/>
</dbReference>
<dbReference type="SUPFAM" id="SSF81901">
    <property type="entry name" value="HCP-like"/>
    <property type="match status" value="1"/>
</dbReference>
<protein>
    <submittedName>
        <fullName evidence="6">J domain-containing protein</fullName>
    </submittedName>
</protein>
<dbReference type="EMBL" id="JAKRRY010000001">
    <property type="protein sequence ID" value="MCW8344713.1"/>
    <property type="molecule type" value="Genomic_DNA"/>
</dbReference>
<gene>
    <name evidence="6" type="ORF">MD535_01560</name>
</gene>
<name>A0A9X3CJQ8_9VIBR</name>
<dbReference type="SMART" id="SM00271">
    <property type="entry name" value="DnaJ"/>
    <property type="match status" value="1"/>
</dbReference>
<evidence type="ECO:0000256" key="2">
    <source>
        <dbReference type="SAM" id="MobiDB-lite"/>
    </source>
</evidence>
<sequence>MTQLLYRTWSMTMRVIVLCAALHTSALASAIASLEQQALLDDADAQYQLGLAYETGQGVQQDLSKASHWYQQASNNGHLNATYNYAQALEYGRGITQNASRAALLYTKLAVSGDISTYGKLAKLYRDNKVHISATDQAVLWYSLAAEQSTVFEADLEYALQQQFNERQRRQIDALQQQEEITTAKTTLTAPSAPTNPQSNHRNTMQSNNSTMSWSTHFIYWAVLLLVVTVAGYYLMQFKRSLSLERRGDQRLQDAFQAQQRTIAKLQHKLKVTQTTPKTMSTKPPSSAFEEAYLRFGFSATQRNQLTPTLLKSRYKQLSRIFHPDIQGSEDEMKQLNIAFKTLMRHVKPSQKIH</sequence>
<keyword evidence="3" id="KW-1133">Transmembrane helix</keyword>
<dbReference type="Proteomes" id="UP001155587">
    <property type="component" value="Unassembled WGS sequence"/>
</dbReference>
<evidence type="ECO:0000313" key="6">
    <source>
        <dbReference type="EMBL" id="MCW8344713.1"/>
    </source>
</evidence>
<keyword evidence="4" id="KW-0732">Signal</keyword>
<keyword evidence="3" id="KW-0472">Membrane</keyword>
<keyword evidence="3" id="KW-0812">Transmembrane</keyword>
<reference evidence="6" key="1">
    <citation type="submission" date="2022-02" db="EMBL/GenBank/DDBJ databases">
        <title>Vibrio sp. nov, a new bacterium isolated from seawater.</title>
        <authorList>
            <person name="Yuan Y."/>
        </authorList>
    </citation>
    <scope>NUCLEOTIDE SEQUENCE</scope>
    <source>
        <strain evidence="6">ZSDZ65</strain>
    </source>
</reference>
<dbReference type="SUPFAM" id="SSF46565">
    <property type="entry name" value="Chaperone J-domain"/>
    <property type="match status" value="1"/>
</dbReference>
<dbReference type="InterPro" id="IPR011990">
    <property type="entry name" value="TPR-like_helical_dom_sf"/>
</dbReference>
<dbReference type="InterPro" id="IPR036869">
    <property type="entry name" value="J_dom_sf"/>
</dbReference>
<evidence type="ECO:0000256" key="4">
    <source>
        <dbReference type="SAM" id="SignalP"/>
    </source>
</evidence>
<feature type="transmembrane region" description="Helical" evidence="3">
    <location>
        <begin position="218"/>
        <end position="236"/>
    </location>
</feature>
<keyword evidence="1" id="KW-0143">Chaperone</keyword>
<dbReference type="PANTHER" id="PTHR45011">
    <property type="entry name" value="DAP3-BINDING CELL DEATH ENHANCER 1"/>
    <property type="match status" value="1"/>
</dbReference>
<evidence type="ECO:0000313" key="7">
    <source>
        <dbReference type="Proteomes" id="UP001155587"/>
    </source>
</evidence>
<dbReference type="Gene3D" id="1.10.287.110">
    <property type="entry name" value="DnaJ domain"/>
    <property type="match status" value="1"/>
</dbReference>
<evidence type="ECO:0000256" key="1">
    <source>
        <dbReference type="ARBA" id="ARBA00023186"/>
    </source>
</evidence>
<keyword evidence="7" id="KW-1185">Reference proteome</keyword>
<dbReference type="InterPro" id="IPR052748">
    <property type="entry name" value="ISR_Activator"/>
</dbReference>
<feature type="chain" id="PRO_5040798112" evidence="4">
    <location>
        <begin position="31"/>
        <end position="354"/>
    </location>
</feature>
<feature type="region of interest" description="Disordered" evidence="2">
    <location>
        <begin position="183"/>
        <end position="204"/>
    </location>
</feature>